<keyword evidence="2" id="KW-1185">Reference proteome</keyword>
<organism evidence="1 2">
    <name type="scientific">Terribacillus saccharophilus</name>
    <dbReference type="NCBI Taxonomy" id="361277"/>
    <lineage>
        <taxon>Bacteria</taxon>
        <taxon>Bacillati</taxon>
        <taxon>Bacillota</taxon>
        <taxon>Bacilli</taxon>
        <taxon>Bacillales</taxon>
        <taxon>Bacillaceae</taxon>
        <taxon>Terribacillus</taxon>
    </lineage>
</organism>
<evidence type="ECO:0008006" key="3">
    <source>
        <dbReference type="Google" id="ProtNLM"/>
    </source>
</evidence>
<sequence length="105" mass="12299">MNERGSIKWTSLMLPEHIQELKQLRQRQYDVNQPILSEDQQEEIQRKVREAYESQAPVTVEYYENKRIHSVSGTIDKVNIGMRRIEISSSTGLDYVNFTSLISLI</sequence>
<accession>A0ABX4H0A7</accession>
<dbReference type="Pfam" id="PF08863">
    <property type="entry name" value="YolD"/>
    <property type="match status" value="1"/>
</dbReference>
<dbReference type="PANTHER" id="PTHR40051:SF1">
    <property type="entry name" value="YOLD-LIKE FAMILY PROTEIN"/>
    <property type="match status" value="1"/>
</dbReference>
<name>A0ABX4H0A7_9BACI</name>
<proteinExistence type="predicted"/>
<dbReference type="EMBL" id="NPBJ01000013">
    <property type="protein sequence ID" value="PAE00568.1"/>
    <property type="molecule type" value="Genomic_DNA"/>
</dbReference>
<dbReference type="InterPro" id="IPR014962">
    <property type="entry name" value="YolD"/>
</dbReference>
<dbReference type="RefSeq" id="WP_095218481.1">
    <property type="nucleotide sequence ID" value="NZ_NPBJ01000013.1"/>
</dbReference>
<dbReference type="Proteomes" id="UP000216852">
    <property type="component" value="Unassembled WGS sequence"/>
</dbReference>
<reference evidence="1 2" key="1">
    <citation type="submission" date="2017-07" db="EMBL/GenBank/DDBJ databases">
        <title>Isolation and whole genome analysis of endospore-forming bacteria from heroin.</title>
        <authorList>
            <person name="Kalinowski J."/>
            <person name="Ahrens B."/>
            <person name="Al-Dilaimi A."/>
            <person name="Winkler A."/>
            <person name="Wibberg D."/>
            <person name="Schleenbecker U."/>
            <person name="Ruckert C."/>
            <person name="Wolfel R."/>
            <person name="Grass G."/>
        </authorList>
    </citation>
    <scope>NUCLEOTIDE SEQUENCE [LARGE SCALE GENOMIC DNA]</scope>
    <source>
        <strain evidence="1 2">7517-1</strain>
    </source>
</reference>
<comment type="caution">
    <text evidence="1">The sequence shown here is derived from an EMBL/GenBank/DDBJ whole genome shotgun (WGS) entry which is preliminary data.</text>
</comment>
<gene>
    <name evidence="1" type="ORF">CHH48_07310</name>
</gene>
<evidence type="ECO:0000313" key="2">
    <source>
        <dbReference type="Proteomes" id="UP000216852"/>
    </source>
</evidence>
<evidence type="ECO:0000313" key="1">
    <source>
        <dbReference type="EMBL" id="PAE00568.1"/>
    </source>
</evidence>
<dbReference type="PANTHER" id="PTHR40051">
    <property type="entry name" value="IG HYPOTHETICAL 15966"/>
    <property type="match status" value="1"/>
</dbReference>
<protein>
    <recommendedName>
        <fullName evidence="3">YolD-like protein</fullName>
    </recommendedName>
</protein>